<evidence type="ECO:0000313" key="2">
    <source>
        <dbReference type="EMBL" id="GEP61496.1"/>
    </source>
</evidence>
<keyword evidence="3" id="KW-1185">Reference proteome</keyword>
<organism evidence="2 3">
    <name type="scientific">Reyranella soli</name>
    <dbReference type="NCBI Taxonomy" id="1230389"/>
    <lineage>
        <taxon>Bacteria</taxon>
        <taxon>Pseudomonadati</taxon>
        <taxon>Pseudomonadota</taxon>
        <taxon>Alphaproteobacteria</taxon>
        <taxon>Hyphomicrobiales</taxon>
        <taxon>Reyranellaceae</taxon>
        <taxon>Reyranella</taxon>
    </lineage>
</organism>
<dbReference type="InterPro" id="IPR011009">
    <property type="entry name" value="Kinase-like_dom_sf"/>
</dbReference>
<evidence type="ECO:0000313" key="3">
    <source>
        <dbReference type="Proteomes" id="UP000321058"/>
    </source>
</evidence>
<dbReference type="AlphaFoldDB" id="A0A512NRB4"/>
<dbReference type="Proteomes" id="UP000321058">
    <property type="component" value="Unassembled WGS sequence"/>
</dbReference>
<sequence length="341" mass="37574">MIDPLLSALRERPAFASLTIADLEPLPATGTAHGHVRLPDDLIARVAYAHEGDPSAAARLAVQAEAFRHLSAAHRTPRLHDVIAPRPGLPGGALIVDAIDGRAPRLPDELAAMADTLARIHTLPLPADDQPIPRQKNPFLETLAAIEQNATRFLDKAVPDAGARAEIAEELSLMRELANAIAHRAQPLTVALADTHPGNFIVDADGIAWFVDLEKVHVGSPAIDLAHATLATSTLWHPDVGKVLSRADVQRFYTLYLERVGPKQAADLEPWLQPMRRLTWLRTTLFMARWRVQTREPRDPSDPTQWSDAGLEPAMKAHIDARIDQCFRRDTIQSIRAEWMA</sequence>
<evidence type="ECO:0000259" key="1">
    <source>
        <dbReference type="Pfam" id="PF01636"/>
    </source>
</evidence>
<reference evidence="2 3" key="1">
    <citation type="submission" date="2019-07" db="EMBL/GenBank/DDBJ databases">
        <title>Whole genome shotgun sequence of Reyranella soli NBRC 108950.</title>
        <authorList>
            <person name="Hosoyama A."/>
            <person name="Uohara A."/>
            <person name="Ohji S."/>
            <person name="Ichikawa N."/>
        </authorList>
    </citation>
    <scope>NUCLEOTIDE SEQUENCE [LARGE SCALE GENOMIC DNA]</scope>
    <source>
        <strain evidence="2 3">NBRC 108950</strain>
    </source>
</reference>
<comment type="caution">
    <text evidence="2">The sequence shown here is derived from an EMBL/GenBank/DDBJ whole genome shotgun (WGS) entry which is preliminary data.</text>
</comment>
<dbReference type="Gene3D" id="3.90.1200.10">
    <property type="match status" value="1"/>
</dbReference>
<dbReference type="InterPro" id="IPR002575">
    <property type="entry name" value="Aminoglycoside_PTrfase"/>
</dbReference>
<proteinExistence type="predicted"/>
<gene>
    <name evidence="2" type="ORF">RSO01_86620</name>
</gene>
<dbReference type="EMBL" id="BKAJ01000228">
    <property type="protein sequence ID" value="GEP61496.1"/>
    <property type="molecule type" value="Genomic_DNA"/>
</dbReference>
<dbReference type="Pfam" id="PF01636">
    <property type="entry name" value="APH"/>
    <property type="match status" value="1"/>
</dbReference>
<dbReference type="RefSeq" id="WP_170303799.1">
    <property type="nucleotide sequence ID" value="NZ_BKAJ01000228.1"/>
</dbReference>
<accession>A0A512NRB4</accession>
<feature type="domain" description="Aminoglycoside phosphotransferase" evidence="1">
    <location>
        <begin position="54"/>
        <end position="229"/>
    </location>
</feature>
<dbReference type="SUPFAM" id="SSF56112">
    <property type="entry name" value="Protein kinase-like (PK-like)"/>
    <property type="match status" value="1"/>
</dbReference>
<name>A0A512NRB4_9HYPH</name>
<protein>
    <recommendedName>
        <fullName evidence="1">Aminoglycoside phosphotransferase domain-containing protein</fullName>
    </recommendedName>
</protein>